<dbReference type="PANTHER" id="PTHR21137:SF35">
    <property type="entry name" value="ODORANT RECEPTOR 19A-RELATED"/>
    <property type="match status" value="1"/>
</dbReference>
<keyword evidence="4 10" id="KW-0812">Transmembrane</keyword>
<keyword evidence="8" id="KW-0675">Receptor</keyword>
<evidence type="ECO:0000256" key="6">
    <source>
        <dbReference type="ARBA" id="ARBA00022989"/>
    </source>
</evidence>
<evidence type="ECO:0000256" key="7">
    <source>
        <dbReference type="ARBA" id="ARBA00023136"/>
    </source>
</evidence>
<dbReference type="GO" id="GO:0004984">
    <property type="term" value="F:olfactory receptor activity"/>
    <property type="evidence" value="ECO:0007669"/>
    <property type="project" value="InterPro"/>
</dbReference>
<dbReference type="STRING" id="64791.A0A151WXP9"/>
<gene>
    <name evidence="11" type="ORF">ALC60_08430</name>
</gene>
<feature type="transmembrane region" description="Helical" evidence="10">
    <location>
        <begin position="269"/>
        <end position="293"/>
    </location>
</feature>
<keyword evidence="5" id="KW-0552">Olfaction</keyword>
<keyword evidence="9" id="KW-0807">Transducer</keyword>
<evidence type="ECO:0000313" key="11">
    <source>
        <dbReference type="EMBL" id="KYQ52451.1"/>
    </source>
</evidence>
<accession>A0A151WXP9</accession>
<evidence type="ECO:0000256" key="3">
    <source>
        <dbReference type="ARBA" id="ARBA00022606"/>
    </source>
</evidence>
<evidence type="ECO:0000256" key="9">
    <source>
        <dbReference type="ARBA" id="ARBA00023224"/>
    </source>
</evidence>
<evidence type="ECO:0000313" key="12">
    <source>
        <dbReference type="Proteomes" id="UP000075809"/>
    </source>
</evidence>
<feature type="transmembrane region" description="Helical" evidence="10">
    <location>
        <begin position="382"/>
        <end position="401"/>
    </location>
</feature>
<organism evidence="11 12">
    <name type="scientific">Mycetomoellerius zeteki</name>
    <dbReference type="NCBI Taxonomy" id="64791"/>
    <lineage>
        <taxon>Eukaryota</taxon>
        <taxon>Metazoa</taxon>
        <taxon>Ecdysozoa</taxon>
        <taxon>Arthropoda</taxon>
        <taxon>Hexapoda</taxon>
        <taxon>Insecta</taxon>
        <taxon>Pterygota</taxon>
        <taxon>Neoptera</taxon>
        <taxon>Endopterygota</taxon>
        <taxon>Hymenoptera</taxon>
        <taxon>Apocrita</taxon>
        <taxon>Aculeata</taxon>
        <taxon>Formicoidea</taxon>
        <taxon>Formicidae</taxon>
        <taxon>Myrmicinae</taxon>
        <taxon>Mycetomoellerius</taxon>
    </lineage>
</organism>
<keyword evidence="3" id="KW-0716">Sensory transduction</keyword>
<dbReference type="Pfam" id="PF02949">
    <property type="entry name" value="7tm_6"/>
    <property type="match status" value="1"/>
</dbReference>
<evidence type="ECO:0000256" key="4">
    <source>
        <dbReference type="ARBA" id="ARBA00022692"/>
    </source>
</evidence>
<reference evidence="11 12" key="1">
    <citation type="submission" date="2015-09" db="EMBL/GenBank/DDBJ databases">
        <title>Trachymyrmex zeteki WGS genome.</title>
        <authorList>
            <person name="Nygaard S."/>
            <person name="Hu H."/>
            <person name="Boomsma J."/>
            <person name="Zhang G."/>
        </authorList>
    </citation>
    <scope>NUCLEOTIDE SEQUENCE [LARGE SCALE GENOMIC DNA]</scope>
    <source>
        <strain evidence="11">Tzet28-1</strain>
        <tissue evidence="11">Whole body</tissue>
    </source>
</reference>
<feature type="transmembrane region" description="Helical" evidence="10">
    <location>
        <begin position="299"/>
        <end position="321"/>
    </location>
</feature>
<keyword evidence="12" id="KW-1185">Reference proteome</keyword>
<evidence type="ECO:0000256" key="10">
    <source>
        <dbReference type="SAM" id="Phobius"/>
    </source>
</evidence>
<proteinExistence type="predicted"/>
<protein>
    <recommendedName>
        <fullName evidence="13">Odorant receptor</fullName>
    </recommendedName>
</protein>
<evidence type="ECO:0000256" key="2">
    <source>
        <dbReference type="ARBA" id="ARBA00022475"/>
    </source>
</evidence>
<name>A0A151WXP9_9HYME</name>
<dbReference type="InterPro" id="IPR004117">
    <property type="entry name" value="7tm6_olfct_rcpt"/>
</dbReference>
<feature type="transmembrane region" description="Helical" evidence="10">
    <location>
        <begin position="342"/>
        <end position="362"/>
    </location>
</feature>
<evidence type="ECO:0000256" key="5">
    <source>
        <dbReference type="ARBA" id="ARBA00022725"/>
    </source>
</evidence>
<evidence type="ECO:0000256" key="1">
    <source>
        <dbReference type="ARBA" id="ARBA00004651"/>
    </source>
</evidence>
<dbReference type="EMBL" id="KQ982671">
    <property type="protein sequence ID" value="KYQ52451.1"/>
    <property type="molecule type" value="Genomic_DNA"/>
</dbReference>
<sequence>ELMDFQSLNPFNVRLNLLSGNLLPMTDNSSFSILWKIYSAIVWLFELVYTVTLMTAFFVVPKEKSLNDGVLAFITVLESGLIVVRIHTTQTTLLQQIIRKINEILNIEDKNIKNIVITNLKPMETPFKLYFVCGTFAVFVWFFLAFSLVFEKDTFYYVDFRSPAVYSKEPFSINIFLLGSIITTISNVYIFLKKVSVDVYTTHLISLVAAQYQYIASRLVLLFQNSNQQDDSGFSENNFGVHFSLEKEIKNLCQQHNTIIHTMLMLKKLLSLNIFLIYVNNVFRFCFLGIMAIKISVSFIEGFMVFVYACGTITQFYILCASFQKLSEANSEITDKAFHENWYQFNLSVQRIFLMIIASNNIDIKLSLFERFDLSLPSFMSVRYLINMCYIISNLMLVSVLKIKEFDITLKYFFRF</sequence>
<dbReference type="AlphaFoldDB" id="A0A151WXP9"/>
<keyword evidence="6 10" id="KW-1133">Transmembrane helix</keyword>
<feature type="transmembrane region" description="Helical" evidence="10">
    <location>
        <begin position="129"/>
        <end position="150"/>
    </location>
</feature>
<dbReference type="GO" id="GO:0005886">
    <property type="term" value="C:plasma membrane"/>
    <property type="evidence" value="ECO:0007669"/>
    <property type="project" value="UniProtKB-SubCell"/>
</dbReference>
<feature type="transmembrane region" description="Helical" evidence="10">
    <location>
        <begin position="170"/>
        <end position="192"/>
    </location>
</feature>
<feature type="transmembrane region" description="Helical" evidence="10">
    <location>
        <begin position="37"/>
        <end position="60"/>
    </location>
</feature>
<dbReference type="PANTHER" id="PTHR21137">
    <property type="entry name" value="ODORANT RECEPTOR"/>
    <property type="match status" value="1"/>
</dbReference>
<evidence type="ECO:0008006" key="13">
    <source>
        <dbReference type="Google" id="ProtNLM"/>
    </source>
</evidence>
<dbReference type="Proteomes" id="UP000075809">
    <property type="component" value="Unassembled WGS sequence"/>
</dbReference>
<keyword evidence="7 10" id="KW-0472">Membrane</keyword>
<feature type="non-terminal residue" evidence="11">
    <location>
        <position position="1"/>
    </location>
</feature>
<dbReference type="GO" id="GO:0005549">
    <property type="term" value="F:odorant binding"/>
    <property type="evidence" value="ECO:0007669"/>
    <property type="project" value="InterPro"/>
</dbReference>
<dbReference type="GO" id="GO:0007165">
    <property type="term" value="P:signal transduction"/>
    <property type="evidence" value="ECO:0007669"/>
    <property type="project" value="UniProtKB-KW"/>
</dbReference>
<evidence type="ECO:0000256" key="8">
    <source>
        <dbReference type="ARBA" id="ARBA00023170"/>
    </source>
</evidence>
<keyword evidence="2" id="KW-1003">Cell membrane</keyword>
<comment type="subcellular location">
    <subcellularLocation>
        <location evidence="1">Cell membrane</location>
        <topology evidence="1">Multi-pass membrane protein</topology>
    </subcellularLocation>
</comment>